<organism evidence="1 2">
    <name type="scientific">Caerostris darwini</name>
    <dbReference type="NCBI Taxonomy" id="1538125"/>
    <lineage>
        <taxon>Eukaryota</taxon>
        <taxon>Metazoa</taxon>
        <taxon>Ecdysozoa</taxon>
        <taxon>Arthropoda</taxon>
        <taxon>Chelicerata</taxon>
        <taxon>Arachnida</taxon>
        <taxon>Araneae</taxon>
        <taxon>Araneomorphae</taxon>
        <taxon>Entelegynae</taxon>
        <taxon>Araneoidea</taxon>
        <taxon>Araneidae</taxon>
        <taxon>Caerostris</taxon>
    </lineage>
</organism>
<dbReference type="Proteomes" id="UP001054837">
    <property type="component" value="Unassembled WGS sequence"/>
</dbReference>
<name>A0AAV4S7K7_9ARAC</name>
<gene>
    <name evidence="1" type="ORF">CDAR_388721</name>
</gene>
<proteinExistence type="predicted"/>
<dbReference type="AlphaFoldDB" id="A0AAV4S7K7"/>
<accession>A0AAV4S7K7</accession>
<comment type="caution">
    <text evidence="1">The sequence shown here is derived from an EMBL/GenBank/DDBJ whole genome shotgun (WGS) entry which is preliminary data.</text>
</comment>
<sequence>MLDDYEEKFELRIFFDDEVGEFFSCKISVFDVEEQKLDCGKFDFRYEQYGPRTLQCVLLPTRWNLMDDEFLYLPGDTLTLHCELIVATGVVSEMVQDTLLEDRNFEAECSSSIEYIIGSNWMELEQENRQLAVDAFCLKRQIEWED</sequence>
<evidence type="ECO:0000313" key="1">
    <source>
        <dbReference type="EMBL" id="GIY28407.1"/>
    </source>
</evidence>
<reference evidence="1 2" key="1">
    <citation type="submission" date="2021-06" db="EMBL/GenBank/DDBJ databases">
        <title>Caerostris darwini draft genome.</title>
        <authorList>
            <person name="Kono N."/>
            <person name="Arakawa K."/>
        </authorList>
    </citation>
    <scope>NUCLEOTIDE SEQUENCE [LARGE SCALE GENOMIC DNA]</scope>
</reference>
<keyword evidence="2" id="KW-1185">Reference proteome</keyword>
<evidence type="ECO:0000313" key="2">
    <source>
        <dbReference type="Proteomes" id="UP001054837"/>
    </source>
</evidence>
<protein>
    <submittedName>
        <fullName evidence="1">Uncharacterized protein</fullName>
    </submittedName>
</protein>
<dbReference type="EMBL" id="BPLQ01007170">
    <property type="protein sequence ID" value="GIY28407.1"/>
    <property type="molecule type" value="Genomic_DNA"/>
</dbReference>